<dbReference type="Proteomes" id="UP001472677">
    <property type="component" value="Unassembled WGS sequence"/>
</dbReference>
<dbReference type="EMBL" id="JBBPBM010000006">
    <property type="protein sequence ID" value="KAK8579210.1"/>
    <property type="molecule type" value="Genomic_DNA"/>
</dbReference>
<reference evidence="1 2" key="1">
    <citation type="journal article" date="2024" name="G3 (Bethesda)">
        <title>Genome assembly of Hibiscus sabdariffa L. provides insights into metabolisms of medicinal natural products.</title>
        <authorList>
            <person name="Kim T."/>
        </authorList>
    </citation>
    <scope>NUCLEOTIDE SEQUENCE [LARGE SCALE GENOMIC DNA]</scope>
    <source>
        <strain evidence="1">TK-2024</strain>
        <tissue evidence="1">Old leaves</tissue>
    </source>
</reference>
<name>A0ABR2FEB7_9ROSI</name>
<evidence type="ECO:0008006" key="3">
    <source>
        <dbReference type="Google" id="ProtNLM"/>
    </source>
</evidence>
<dbReference type="InterPro" id="IPR029006">
    <property type="entry name" value="ADF-H/Gelsolin-like_dom_sf"/>
</dbReference>
<organism evidence="1 2">
    <name type="scientific">Hibiscus sabdariffa</name>
    <name type="common">roselle</name>
    <dbReference type="NCBI Taxonomy" id="183260"/>
    <lineage>
        <taxon>Eukaryota</taxon>
        <taxon>Viridiplantae</taxon>
        <taxon>Streptophyta</taxon>
        <taxon>Embryophyta</taxon>
        <taxon>Tracheophyta</taxon>
        <taxon>Spermatophyta</taxon>
        <taxon>Magnoliopsida</taxon>
        <taxon>eudicotyledons</taxon>
        <taxon>Gunneridae</taxon>
        <taxon>Pentapetalae</taxon>
        <taxon>rosids</taxon>
        <taxon>malvids</taxon>
        <taxon>Malvales</taxon>
        <taxon>Malvaceae</taxon>
        <taxon>Malvoideae</taxon>
        <taxon>Hibiscus</taxon>
    </lineage>
</organism>
<evidence type="ECO:0000313" key="2">
    <source>
        <dbReference type="Proteomes" id="UP001472677"/>
    </source>
</evidence>
<accession>A0ABR2FEB7</accession>
<protein>
    <recommendedName>
        <fullName evidence="3">ADF-H domain-containing protein</fullName>
    </recommendedName>
</protein>
<gene>
    <name evidence="1" type="ORF">V6N12_069539</name>
</gene>
<sequence length="73" mass="8332">MRQLEQKCIHFKLIAKPNVASGMGVADQTKDTFLELKRKKAYLYVVEKIGAPVESYDDFTASLPETDCMDLKY</sequence>
<evidence type="ECO:0000313" key="1">
    <source>
        <dbReference type="EMBL" id="KAK8579210.1"/>
    </source>
</evidence>
<proteinExistence type="predicted"/>
<dbReference type="SUPFAM" id="SSF55753">
    <property type="entry name" value="Actin depolymerizing proteins"/>
    <property type="match status" value="1"/>
</dbReference>
<keyword evidence="2" id="KW-1185">Reference proteome</keyword>
<dbReference type="Gene3D" id="3.40.20.10">
    <property type="entry name" value="Severin"/>
    <property type="match status" value="1"/>
</dbReference>
<comment type="caution">
    <text evidence="1">The sequence shown here is derived from an EMBL/GenBank/DDBJ whole genome shotgun (WGS) entry which is preliminary data.</text>
</comment>